<keyword evidence="2" id="KW-1133">Transmembrane helix</keyword>
<feature type="transmembrane region" description="Helical" evidence="2">
    <location>
        <begin position="270"/>
        <end position="289"/>
    </location>
</feature>
<dbReference type="KEGG" id="ccro:CMC5_012550"/>
<feature type="transmembrane region" description="Helical" evidence="2">
    <location>
        <begin position="318"/>
        <end position="337"/>
    </location>
</feature>
<evidence type="ECO:0008006" key="5">
    <source>
        <dbReference type="Google" id="ProtNLM"/>
    </source>
</evidence>
<protein>
    <recommendedName>
        <fullName evidence="5">DUF2079 domain-containing protein</fullName>
    </recommendedName>
</protein>
<feature type="region of interest" description="Disordered" evidence="1">
    <location>
        <begin position="662"/>
        <end position="724"/>
    </location>
</feature>
<evidence type="ECO:0000256" key="2">
    <source>
        <dbReference type="SAM" id="Phobius"/>
    </source>
</evidence>
<dbReference type="OrthoDB" id="5483747at2"/>
<keyword evidence="4" id="KW-1185">Reference proteome</keyword>
<feature type="compositionally biased region" description="Basic and acidic residues" evidence="1">
    <location>
        <begin position="664"/>
        <end position="673"/>
    </location>
</feature>
<feature type="transmembrane region" description="Helical" evidence="2">
    <location>
        <begin position="454"/>
        <end position="471"/>
    </location>
</feature>
<feature type="transmembrane region" description="Helical" evidence="2">
    <location>
        <begin position="477"/>
        <end position="493"/>
    </location>
</feature>
<proteinExistence type="predicted"/>
<evidence type="ECO:0000313" key="3">
    <source>
        <dbReference type="EMBL" id="AKT37125.1"/>
    </source>
</evidence>
<keyword evidence="2" id="KW-0472">Membrane</keyword>
<feature type="transmembrane region" description="Helical" evidence="2">
    <location>
        <begin position="136"/>
        <end position="155"/>
    </location>
</feature>
<feature type="transmembrane region" description="Helical" evidence="2">
    <location>
        <begin position="378"/>
        <end position="395"/>
    </location>
</feature>
<feature type="compositionally biased region" description="Low complexity" evidence="1">
    <location>
        <begin position="681"/>
        <end position="694"/>
    </location>
</feature>
<evidence type="ECO:0000313" key="4">
    <source>
        <dbReference type="Proteomes" id="UP000067626"/>
    </source>
</evidence>
<accession>A0A0K1E8E5</accession>
<dbReference type="Pfam" id="PF09852">
    <property type="entry name" value="DUF2079"/>
    <property type="match status" value="1"/>
</dbReference>
<feature type="transmembrane region" description="Helical" evidence="2">
    <location>
        <begin position="70"/>
        <end position="91"/>
    </location>
</feature>
<evidence type="ECO:0000256" key="1">
    <source>
        <dbReference type="SAM" id="MobiDB-lite"/>
    </source>
</evidence>
<dbReference type="Proteomes" id="UP000067626">
    <property type="component" value="Chromosome"/>
</dbReference>
<feature type="transmembrane region" description="Helical" evidence="2">
    <location>
        <begin position="180"/>
        <end position="200"/>
    </location>
</feature>
<dbReference type="AlphaFoldDB" id="A0A0K1E8E5"/>
<keyword evidence="2" id="KW-0812">Transmembrane</keyword>
<reference evidence="3 4" key="1">
    <citation type="submission" date="2015-07" db="EMBL/GenBank/DDBJ databases">
        <title>Genome analysis of myxobacterium Chondromyces crocatus Cm c5 reveals a high potential for natural compound synthesis and the genetic basis for the loss of fruiting body formation.</title>
        <authorList>
            <person name="Zaburannyi N."/>
            <person name="Bunk B."/>
            <person name="Maier J."/>
            <person name="Overmann J."/>
            <person name="Mueller R."/>
        </authorList>
    </citation>
    <scope>NUCLEOTIDE SEQUENCE [LARGE SCALE GENOMIC DNA]</scope>
    <source>
        <strain evidence="3 4">Cm c5</strain>
    </source>
</reference>
<dbReference type="STRING" id="52.CMC5_012550"/>
<name>A0A0K1E8E5_CHOCO</name>
<dbReference type="EMBL" id="CP012159">
    <property type="protein sequence ID" value="AKT37125.1"/>
    <property type="molecule type" value="Genomic_DNA"/>
</dbReference>
<organism evidence="3 4">
    <name type="scientific">Chondromyces crocatus</name>
    <dbReference type="NCBI Taxonomy" id="52"/>
    <lineage>
        <taxon>Bacteria</taxon>
        <taxon>Pseudomonadati</taxon>
        <taxon>Myxococcota</taxon>
        <taxon>Polyangia</taxon>
        <taxon>Polyangiales</taxon>
        <taxon>Polyangiaceae</taxon>
        <taxon>Chondromyces</taxon>
    </lineage>
</organism>
<feature type="transmembrane region" description="Helical" evidence="2">
    <location>
        <begin position="30"/>
        <end position="49"/>
    </location>
</feature>
<dbReference type="InterPro" id="IPR018650">
    <property type="entry name" value="STSV1_Orf64"/>
</dbReference>
<gene>
    <name evidence="3" type="ORF">CMC5_012550</name>
</gene>
<sequence length="724" mass="80277">MRARLRNHVSAALTRIDNAADQAVQAGRTWLLWPFFYAITAGSGLWMLTHRDKLPQVATNKLGAETAAQMALWVGITMAVLVAVYAAFAVAHRVRTGRFHLLETIGDLNRRLRFLLALPFAPALALHKIEVDKPELTYFLAAICAGILGWTVYGWSKPARLAEDDARDARDPEPPAPRPLAARITAALSVTALWAGYSLFFSRLSITNHHALNTRAIDLGYYDNIFYQSIHGRPLACTLIRGGWHGSAHFDPLLVLLSPLYLLYPRAESILVLQAVWVGAGVIPLYLLGMEKLGKRWPSFVIALLYALYPALHGATMYEFHSLTLLTPLILWVLYFLERGWLRAYALMLVPTLLLREDVPLLLCFVGVYAILTRRPGYARVGWATILASVIYFIVVKRFIMPSPGVFMSGKNALSYAYYYEDLIPNKNGVGGLIVSVLSNPSFVLKHVFAEPKVRYFLTLFLPLTFLPFFARTGRFMLAYGLLFCFLASRTAVFSPAFQYSSVIMPIAFALVPMALRQIEDSRAPAALGLDARRLSRAWLGAALMASLLLSWKFGGLVPNEAFRGGFGRVARSLTDAQRETHTWLREQVDSLPNGASVGVTNRTGPHASNRKDVYFYPGQGTVYDWLLIDEGEFKEADRTKHSTRVQRGDYRLVSRHKSTKFALYERNKDAKAEPPPPATASPTSAATAAPRPSVKLPTSPKGAADKPEEPATEEGPEEPPGGE</sequence>
<dbReference type="RefSeq" id="WP_050429535.1">
    <property type="nucleotide sequence ID" value="NZ_CP012159.1"/>
</dbReference>